<gene>
    <name evidence="2" type="ORF">A3D59_00240</name>
</gene>
<evidence type="ECO:0000259" key="1">
    <source>
        <dbReference type="Pfam" id="PF00483"/>
    </source>
</evidence>
<dbReference type="PANTHER" id="PTHR22572">
    <property type="entry name" value="SUGAR-1-PHOSPHATE GUANYL TRANSFERASE"/>
    <property type="match status" value="1"/>
</dbReference>
<comment type="caution">
    <text evidence="2">The sequence shown here is derived from an EMBL/GenBank/DDBJ whole genome shotgun (WGS) entry which is preliminary data.</text>
</comment>
<dbReference type="CDD" id="cd04181">
    <property type="entry name" value="NTP_transferase"/>
    <property type="match status" value="1"/>
</dbReference>
<sequence>MKRQTSNGVNVSKAVILAGGKGTRLYPVTKEVPKPLLPVNKKPIINYLVDLFSSHGVGNIAVLINKEFRDDFEWWKRRHYNSPQAPKISFFEETQPLGTFGGLHFLRDWVSDEPFFLTNGDELKDIDLKKMGAFHNKNGTLGTIALVKVPNPQDYGVVLCDSHRVKEFLEKPQNPQSNYINSGLYLLSPEIFEYHPGPKFSMIEKDIFPKLAKEKKLAGFKFRGRWMDCGTWERYERALKEWK</sequence>
<accession>A0A1G2R7R0</accession>
<dbReference type="Pfam" id="PF00483">
    <property type="entry name" value="NTP_transferase"/>
    <property type="match status" value="1"/>
</dbReference>
<dbReference type="SUPFAM" id="SSF53448">
    <property type="entry name" value="Nucleotide-diphospho-sugar transferases"/>
    <property type="match status" value="1"/>
</dbReference>
<dbReference type="AlphaFoldDB" id="A0A1G2R7R0"/>
<dbReference type="InterPro" id="IPR029044">
    <property type="entry name" value="Nucleotide-diphossugar_trans"/>
</dbReference>
<dbReference type="Proteomes" id="UP000179258">
    <property type="component" value="Unassembled WGS sequence"/>
</dbReference>
<protein>
    <recommendedName>
        <fullName evidence="1">Nucleotidyl transferase domain-containing protein</fullName>
    </recommendedName>
</protein>
<organism evidence="2 3">
    <name type="scientific">Candidatus Wildermuthbacteria bacterium RIFCSPHIGHO2_02_FULL_47_17</name>
    <dbReference type="NCBI Taxonomy" id="1802452"/>
    <lineage>
        <taxon>Bacteria</taxon>
        <taxon>Candidatus Wildermuthiibacteriota</taxon>
    </lineage>
</organism>
<reference evidence="2 3" key="1">
    <citation type="journal article" date="2016" name="Nat. Commun.">
        <title>Thousands of microbial genomes shed light on interconnected biogeochemical processes in an aquifer system.</title>
        <authorList>
            <person name="Anantharaman K."/>
            <person name="Brown C.T."/>
            <person name="Hug L.A."/>
            <person name="Sharon I."/>
            <person name="Castelle C.J."/>
            <person name="Probst A.J."/>
            <person name="Thomas B.C."/>
            <person name="Singh A."/>
            <person name="Wilkins M.J."/>
            <person name="Karaoz U."/>
            <person name="Brodie E.L."/>
            <person name="Williams K.H."/>
            <person name="Hubbard S.S."/>
            <person name="Banfield J.F."/>
        </authorList>
    </citation>
    <scope>NUCLEOTIDE SEQUENCE [LARGE SCALE GENOMIC DNA]</scope>
</reference>
<feature type="domain" description="Nucleotidyl transferase" evidence="1">
    <location>
        <begin position="13"/>
        <end position="240"/>
    </location>
</feature>
<name>A0A1G2R7R0_9BACT</name>
<proteinExistence type="predicted"/>
<evidence type="ECO:0000313" key="3">
    <source>
        <dbReference type="Proteomes" id="UP000179258"/>
    </source>
</evidence>
<dbReference type="InterPro" id="IPR005835">
    <property type="entry name" value="NTP_transferase_dom"/>
</dbReference>
<evidence type="ECO:0000313" key="2">
    <source>
        <dbReference type="EMBL" id="OHA68853.1"/>
    </source>
</evidence>
<dbReference type="EMBL" id="MHTX01000005">
    <property type="protein sequence ID" value="OHA68853.1"/>
    <property type="molecule type" value="Genomic_DNA"/>
</dbReference>
<dbReference type="Gene3D" id="3.90.550.10">
    <property type="entry name" value="Spore Coat Polysaccharide Biosynthesis Protein SpsA, Chain A"/>
    <property type="match status" value="1"/>
</dbReference>
<dbReference type="InterPro" id="IPR050486">
    <property type="entry name" value="Mannose-1P_guanyltransferase"/>
</dbReference>